<dbReference type="SMART" id="SM00832">
    <property type="entry name" value="C8"/>
    <property type="match status" value="1"/>
</dbReference>
<dbReference type="PANTHER" id="PTHR11339:SF374">
    <property type="entry name" value="ZONADHESIN"/>
    <property type="match status" value="1"/>
</dbReference>
<dbReference type="PROSITE" id="PS01186">
    <property type="entry name" value="EGF_2"/>
    <property type="match status" value="3"/>
</dbReference>
<reference evidence="4" key="1">
    <citation type="submission" date="2019-08" db="EMBL/GenBank/DDBJ databases">
        <title>The improved chromosome-level genome for the pearl oyster Pinctada fucata martensii using PacBio sequencing and Hi-C.</title>
        <authorList>
            <person name="Zheng Z."/>
        </authorList>
    </citation>
    <scope>NUCLEOTIDE SEQUENCE</scope>
    <source>
        <strain evidence="4">ZZ-2019</strain>
        <tissue evidence="4">Adductor muscle</tissue>
    </source>
</reference>
<protein>
    <recommendedName>
        <fullName evidence="3">VWFD domain-containing protein</fullName>
    </recommendedName>
</protein>
<dbReference type="SMART" id="SM00181">
    <property type="entry name" value="EGF"/>
    <property type="match status" value="25"/>
</dbReference>
<gene>
    <name evidence="4" type="ORF">FSP39_012964</name>
</gene>
<organism evidence="4 5">
    <name type="scientific">Pinctada imbricata</name>
    <name type="common">Atlantic pearl-oyster</name>
    <name type="synonym">Pinctada martensii</name>
    <dbReference type="NCBI Taxonomy" id="66713"/>
    <lineage>
        <taxon>Eukaryota</taxon>
        <taxon>Metazoa</taxon>
        <taxon>Spiralia</taxon>
        <taxon>Lophotrochozoa</taxon>
        <taxon>Mollusca</taxon>
        <taxon>Bivalvia</taxon>
        <taxon>Autobranchia</taxon>
        <taxon>Pteriomorphia</taxon>
        <taxon>Pterioida</taxon>
        <taxon>Pterioidea</taxon>
        <taxon>Pteriidae</taxon>
        <taxon>Pinctada</taxon>
    </lineage>
</organism>
<feature type="domain" description="VWFD" evidence="3">
    <location>
        <begin position="1137"/>
        <end position="1322"/>
    </location>
</feature>
<dbReference type="InterPro" id="IPR014853">
    <property type="entry name" value="VWF/SSPO/ZAN-like_Cys-rich_dom"/>
</dbReference>
<dbReference type="InterPro" id="IPR050780">
    <property type="entry name" value="Mucin_vWF_Thrombospondin_sf"/>
</dbReference>
<dbReference type="CDD" id="cd19941">
    <property type="entry name" value="TIL"/>
    <property type="match status" value="2"/>
</dbReference>
<evidence type="ECO:0000256" key="1">
    <source>
        <dbReference type="ARBA" id="ARBA00023157"/>
    </source>
</evidence>
<dbReference type="Pfam" id="PF00094">
    <property type="entry name" value="VWD"/>
    <property type="match status" value="2"/>
</dbReference>
<dbReference type="InterPro" id="IPR002919">
    <property type="entry name" value="TIL_dom"/>
</dbReference>
<comment type="caution">
    <text evidence="4">The sequence shown here is derived from an EMBL/GenBank/DDBJ whole genome shotgun (WGS) entry which is preliminary data.</text>
</comment>
<evidence type="ECO:0000259" key="3">
    <source>
        <dbReference type="PROSITE" id="PS51233"/>
    </source>
</evidence>
<name>A0AA88YIE9_PINIB</name>
<dbReference type="GO" id="GO:0031012">
    <property type="term" value="C:extracellular matrix"/>
    <property type="evidence" value="ECO:0007669"/>
    <property type="project" value="TreeGrafter"/>
</dbReference>
<dbReference type="EMBL" id="VSWD01000006">
    <property type="protein sequence ID" value="KAK3099984.1"/>
    <property type="molecule type" value="Genomic_DNA"/>
</dbReference>
<dbReference type="InterPro" id="IPR001846">
    <property type="entry name" value="VWF_type-D"/>
</dbReference>
<dbReference type="GO" id="GO:0005615">
    <property type="term" value="C:extracellular space"/>
    <property type="evidence" value="ECO:0007669"/>
    <property type="project" value="TreeGrafter"/>
</dbReference>
<evidence type="ECO:0000313" key="5">
    <source>
        <dbReference type="Proteomes" id="UP001186944"/>
    </source>
</evidence>
<dbReference type="SUPFAM" id="SSF57567">
    <property type="entry name" value="Serine protease inhibitors"/>
    <property type="match status" value="2"/>
</dbReference>
<sequence>MDKSDPSYCSIEIQNEHPGGNSHLAFIRKVYVNVYGKNILLDRNGLVYYEGHYRYLPCEEHNKQIHIFKSGRFVRMRTESGLLVSWDGESEVTVQIPRTLGSKMRGICGNCDGKQNDCRTRDGKSLPTSAEGFKQMGQSFVVVTNDSPCKVAEVIETCQVEMYDKVNSNEYCGFLNPENPHKNPFSECVAANPDLAAKYYKDCRYDCCAVYYDSFRLKKGVCRSLAAFADMCEQRGFIVTWRSENLCPMPCPANMRYSNRVTGCPATCLNLNPDPYKCKLPPTEGCECDIGFVMSGDKCVHKSECGCWTFNGYLPLGTEMYSPDCMNKLRCKMVDGKAKVASTSVDMKCHADARCGLLMGLPHCVCKKGFFGDGIKYCDPLCNGKTCADNARCVNGKCECEGGYHGNGYVKCERNGICDGRTCATNAACVNYNCGVCDGKRCARNAICLNYYCHCKPGYYGDGFEKCTELCNGRKCGKNAYCYRGRCVCNAGYHGNGYIACEPATMCGGKECAANTHCNNYQCICNDGYVGDGYRECEELCNGKKCAEYARCSSDGVCRCADGYHGNGYVKCEALCGGKKCAENAFCERGLCKCRQGYHGDGNVKCEPLCGGYSVCVDNAECLNNKCVCKSGYHGNGYVKCEGLGMCGGRQCVQYAHCYGYKCHCDRGYIGNGYQKCYKLCGKRRCAPNAFCEKGNCVCSKGFHGNGFIKCEADGKCGGLECHKDANCVNYHCICKRGFFGNGIRCTPYCSGRKCTQNAFCDDGKCKCNLGYHGNAYYKCEPFGQCDGARCTANAECVNYRCLCKKGYVGNGYKRCTELCNGKLCARNSICQEGKCVCMEGFHGNGYVNCEPTHLCGGVKCGNGAVCVNFKCVCPRYFYGDGEKGCKAIGFCGGIQCAENAKCVNYQCQCMKGYLGNGMKECIELCRGHKCVANAFCSRGKCKCVDGYHGNGYIKCEPEDKCGGKSCAVNAFCENFQCVCKRGFTGNGYDSCETLCNGRRCPMNAFCEDGKRCKCDEGFHGFPYYKCEPEGICDGKQCAENAMCVNYVCICRKRFMGDGYKKCSPICGAGICVKDASCVNGTCQCNDGFHGNGKVKCEPIGICGGQECARYAVCEDYKCRCRKGYNGDGYKICEQMCLCSVYGDPHFRTFDGAKFEFVSDCTHTLTKSVKAKSGENFNIEIKNHIPKSSGISSWARYLDVNVYGSNIRLKPDGTIMCNDMNRYLPISEHKGKLKIYRSGQWVVLHAEFGLVIWWNRQGAIVKVPGSYENELTGLCGNCNGYAEDDYTGKEGRDYCDLDDAERGMMMGDSYVVLQKDSTKECKAQAVQSPVVVDKVFDRRLRRRYLGMLTSRMGPFAKVIDLYPQLAVDLYNSAYHDIYMYFDKKGAPTIKAEEISCYYKEIFAMEASIRGHAIRFRHQHRCPLSCGEHMRYSYKITGCPKTCLDRNPTCSLPTTEGCMCRRGFVESAGQCVKESKCGCTCANGFYLPLGQIITSEDCKTVQKCIHTPKGPALKVVKTGLKCGPNSICGVSNGEAHCVCLNGYAGDPYTGCQGKHNH</sequence>
<proteinExistence type="predicted"/>
<dbReference type="InterPro" id="IPR000742">
    <property type="entry name" value="EGF"/>
</dbReference>
<dbReference type="PANTHER" id="PTHR11339">
    <property type="entry name" value="EXTRACELLULAR MATRIX GLYCOPROTEIN RELATED"/>
    <property type="match status" value="1"/>
</dbReference>
<dbReference type="InterPro" id="IPR036084">
    <property type="entry name" value="Ser_inhib-like_sf"/>
</dbReference>
<dbReference type="Pfam" id="PF01826">
    <property type="entry name" value="TIL"/>
    <property type="match status" value="2"/>
</dbReference>
<keyword evidence="1" id="KW-1015">Disulfide bond</keyword>
<evidence type="ECO:0000313" key="4">
    <source>
        <dbReference type="EMBL" id="KAK3099984.1"/>
    </source>
</evidence>
<dbReference type="PROSITE" id="PS51233">
    <property type="entry name" value="VWFD"/>
    <property type="match status" value="2"/>
</dbReference>
<evidence type="ECO:0000256" key="2">
    <source>
        <dbReference type="ARBA" id="ARBA00023180"/>
    </source>
</evidence>
<keyword evidence="2" id="KW-0325">Glycoprotein</keyword>
<dbReference type="Gene3D" id="2.10.25.10">
    <property type="entry name" value="Laminin"/>
    <property type="match status" value="2"/>
</dbReference>
<accession>A0AA88YIE9</accession>
<feature type="domain" description="VWFD" evidence="3">
    <location>
        <begin position="1"/>
        <end position="150"/>
    </location>
</feature>
<dbReference type="Proteomes" id="UP001186944">
    <property type="component" value="Unassembled WGS sequence"/>
</dbReference>
<keyword evidence="5" id="KW-1185">Reference proteome</keyword>
<dbReference type="SMART" id="SM00216">
    <property type="entry name" value="VWD"/>
    <property type="match status" value="2"/>
</dbReference>